<dbReference type="PANTHER" id="PTHR37809">
    <property type="entry name" value="RIBOSOMAL PROTEIN S12 METHYLTHIOTRANSFERASE ACCESSORY FACTOR YCAO"/>
    <property type="match status" value="1"/>
</dbReference>
<dbReference type="Pfam" id="PF02624">
    <property type="entry name" value="YcaO"/>
    <property type="match status" value="1"/>
</dbReference>
<dbReference type="Gene3D" id="3.40.50.720">
    <property type="entry name" value="NAD(P)-binding Rossmann-like Domain"/>
    <property type="match status" value="1"/>
</dbReference>
<sequence length="608" mass="67482">MIRGEGAFFQAVQSTASSVLQNGLDIFVSDMWEDDRPSITGAMQLITHEPGWLVIGPVEQAGETCCTQCLLSRRTRIRQHGEVFEEANSKRLLPHLSEKVLRLRPELPEIAVLLAENLREEAINWDEDRRRRYFTVGLSDLSIQPRWIVVDPLCAWCGQLPVSRPEDFNWKAGKKSEPGSLRSLAPSLESLRSYYVDDFAGITPAIEIGEVAGLQVAKAAVPIRGSKSKEAGWGRAQSSEVAQSTALFEALERWAGLAPARALAAMTCRRSDLAEAALDLRRAGEHELYGEGFVSPRLDPECRWTWGYSLGKKSPILVPEGYAFYGNALVNRGDPRQAYEVSNGCALGNSLAEASLFGLLEVVERDACLRAWYRQDTPIRISQDSMGEECRNLWLYIEEQNECQVTAFAPKSIGDIPVVWVHARRAEKGSRESRVAYSVSAASCRFSFGQALTDALSELAPILRSVDGALQANWLNARSMVHSFENVRQLGDHALMHAHPDAAHLVRHLDDRRGASKIEISELEEKYSLRVSASSGDDLRNMVMRITSEGYDPMIVDQTSRELSLAGLYCVKAAIPGAVPMTFGHRNRRIRGLERLGSSPLDIPHPFP</sequence>
<dbReference type="AlphaFoldDB" id="A0AAD1ACK9"/>
<dbReference type="Gene3D" id="3.30.1330.230">
    <property type="match status" value="1"/>
</dbReference>
<dbReference type="PROSITE" id="PS51664">
    <property type="entry name" value="YCAO"/>
    <property type="match status" value="1"/>
</dbReference>
<dbReference type="Proteomes" id="UP000283946">
    <property type="component" value="Chromosome"/>
</dbReference>
<dbReference type="KEGG" id="ria:C7V51_00640"/>
<feature type="domain" description="YcaO" evidence="1">
    <location>
        <begin position="234"/>
        <end position="608"/>
    </location>
</feature>
<dbReference type="InterPro" id="IPR022291">
    <property type="entry name" value="Bacteriocin_synth_cyclodeHase"/>
</dbReference>
<evidence type="ECO:0000313" key="2">
    <source>
        <dbReference type="EMBL" id="AZZ54560.1"/>
    </source>
</evidence>
<gene>
    <name evidence="2" type="ORF">C7V51_00640</name>
</gene>
<accession>A0AAD1ACK9</accession>
<evidence type="ECO:0000259" key="1">
    <source>
        <dbReference type="PROSITE" id="PS51664"/>
    </source>
</evidence>
<dbReference type="EMBL" id="CP028130">
    <property type="protein sequence ID" value="AZZ54560.1"/>
    <property type="molecule type" value="Genomic_DNA"/>
</dbReference>
<evidence type="ECO:0000313" key="3">
    <source>
        <dbReference type="Proteomes" id="UP000283946"/>
    </source>
</evidence>
<dbReference type="NCBIfam" id="TIGR03882">
    <property type="entry name" value="cyclo_dehyd_2"/>
    <property type="match status" value="1"/>
</dbReference>
<organism evidence="2 3">
    <name type="scientific">Rathayibacter iranicus</name>
    <dbReference type="NCBI Taxonomy" id="59737"/>
    <lineage>
        <taxon>Bacteria</taxon>
        <taxon>Bacillati</taxon>
        <taxon>Actinomycetota</taxon>
        <taxon>Actinomycetes</taxon>
        <taxon>Micrococcales</taxon>
        <taxon>Microbacteriaceae</taxon>
        <taxon>Rathayibacter</taxon>
    </lineage>
</organism>
<reference evidence="2 3" key="1">
    <citation type="submission" date="2018-03" db="EMBL/GenBank/DDBJ databases">
        <title>Bacteriophage NCPPB3778 and a type I-E CRISPR drive the evolution of the US Biological Select Agent, Rathayibacter toxicus.</title>
        <authorList>
            <person name="Davis E.W.II."/>
            <person name="Tabima J.F."/>
            <person name="Weisberg A.J."/>
            <person name="Dantas Lopes L."/>
            <person name="Wiseman M.S."/>
            <person name="Wiseman M.S."/>
            <person name="Pupko T."/>
            <person name="Belcher M.S."/>
            <person name="Sechler A.J."/>
            <person name="Tancos M.A."/>
            <person name="Schroeder B.K."/>
            <person name="Murray T.D."/>
            <person name="Luster D.G."/>
            <person name="Schneider W.L."/>
            <person name="Rogers E."/>
            <person name="Andreote F.D."/>
            <person name="Grunwald N.J."/>
            <person name="Putnam M.L."/>
            <person name="Chang J.H."/>
        </authorList>
    </citation>
    <scope>NUCLEOTIDE SEQUENCE [LARGE SCALE GENOMIC DNA]</scope>
    <source>
        <strain evidence="2 3">NCCPB 2253</strain>
    </source>
</reference>
<protein>
    <recommendedName>
        <fullName evidence="1">YcaO domain-containing protein</fullName>
    </recommendedName>
</protein>
<dbReference type="InterPro" id="IPR003776">
    <property type="entry name" value="YcaO-like_dom"/>
</dbReference>
<dbReference type="PANTHER" id="PTHR37809:SF1">
    <property type="entry name" value="RIBOSOMAL PROTEIN S12 METHYLTHIOTRANSFERASE ACCESSORY FACTOR YCAO"/>
    <property type="match status" value="1"/>
</dbReference>
<proteinExistence type="predicted"/>
<name>A0AAD1ACK9_9MICO</name>